<gene>
    <name evidence="1" type="ORF">ACFQ4B_05205</name>
</gene>
<dbReference type="RefSeq" id="WP_345595129.1">
    <property type="nucleotide sequence ID" value="NZ_BAABJG010000055.1"/>
</dbReference>
<evidence type="ECO:0000313" key="2">
    <source>
        <dbReference type="Proteomes" id="UP001597180"/>
    </source>
</evidence>
<keyword evidence="2" id="KW-1185">Reference proteome</keyword>
<dbReference type="Proteomes" id="UP001597180">
    <property type="component" value="Unassembled WGS sequence"/>
</dbReference>
<proteinExistence type="predicted"/>
<dbReference type="Gene3D" id="6.20.20.10">
    <property type="match status" value="1"/>
</dbReference>
<accession>A0ABW3UIZ7</accession>
<sequence>MKKCPKCLGKGIIQNYIIIDGGKCYACNGRGLVDDKFTLPRPRIEYEPPKWVIEKENRTIQQAYDNKRVIEQRSKKVLVELFHIDKLDKIEQVLITDDVLSCIDSWTYTYEGLAKMCDMEFQKVIIEAYEEL</sequence>
<reference evidence="2" key="1">
    <citation type="journal article" date="2019" name="Int. J. Syst. Evol. Microbiol.">
        <title>The Global Catalogue of Microorganisms (GCM) 10K type strain sequencing project: providing services to taxonomists for standard genome sequencing and annotation.</title>
        <authorList>
            <consortium name="The Broad Institute Genomics Platform"/>
            <consortium name="The Broad Institute Genome Sequencing Center for Infectious Disease"/>
            <person name="Wu L."/>
            <person name="Ma J."/>
        </authorList>
    </citation>
    <scope>NUCLEOTIDE SEQUENCE [LARGE SCALE GENOMIC DNA]</scope>
    <source>
        <strain evidence="2">CCUG 53270</strain>
    </source>
</reference>
<name>A0ABW3UIZ7_9BACL</name>
<dbReference type="EMBL" id="JBHTLU010000012">
    <property type="protein sequence ID" value="MFD1219505.1"/>
    <property type="molecule type" value="Genomic_DNA"/>
</dbReference>
<comment type="caution">
    <text evidence="1">The sequence shown here is derived from an EMBL/GenBank/DDBJ whole genome shotgun (WGS) entry which is preliminary data.</text>
</comment>
<protein>
    <submittedName>
        <fullName evidence="1">Uncharacterized protein</fullName>
    </submittedName>
</protein>
<organism evidence="1 2">
    <name type="scientific">Paenibacillus vulneris</name>
    <dbReference type="NCBI Taxonomy" id="1133364"/>
    <lineage>
        <taxon>Bacteria</taxon>
        <taxon>Bacillati</taxon>
        <taxon>Bacillota</taxon>
        <taxon>Bacilli</taxon>
        <taxon>Bacillales</taxon>
        <taxon>Paenibacillaceae</taxon>
        <taxon>Paenibacillus</taxon>
    </lineage>
</organism>
<evidence type="ECO:0000313" key="1">
    <source>
        <dbReference type="EMBL" id="MFD1219505.1"/>
    </source>
</evidence>